<dbReference type="AlphaFoldDB" id="A0A2H3CFG2"/>
<evidence type="ECO:0000313" key="2">
    <source>
        <dbReference type="Proteomes" id="UP000217790"/>
    </source>
</evidence>
<keyword evidence="2" id="KW-1185">Reference proteome</keyword>
<protein>
    <submittedName>
        <fullName evidence="1">Uncharacterized protein</fullName>
    </submittedName>
</protein>
<dbReference type="Proteomes" id="UP000217790">
    <property type="component" value="Unassembled WGS sequence"/>
</dbReference>
<sequence length="211" mass="23762">MDLVCVVAVQQEIDQMKSVGTDKAALTDLKVYLKNINASMPESLSLVILTEHLSDIYGNVFNAVLPSSYHAMDALVKLKLSDREPYLTMLDAQVVRGRARQSSYHVADCFDLLCARRPIRHHTLAKGPMPYIVLNTPASTEFCQEGIDSLQKARGDEHDGLKEVPGRGDDLDVEKDVISTFEAYMMTRTVRAIWIQIHRYLQDMVDCAVYQ</sequence>
<dbReference type="InParanoid" id="A0A2H3CFG2"/>
<dbReference type="OrthoDB" id="3096689at2759"/>
<proteinExistence type="predicted"/>
<evidence type="ECO:0000313" key="1">
    <source>
        <dbReference type="EMBL" id="PBK80590.1"/>
    </source>
</evidence>
<organism evidence="1 2">
    <name type="scientific">Armillaria gallica</name>
    <name type="common">Bulbous honey fungus</name>
    <name type="synonym">Armillaria bulbosa</name>
    <dbReference type="NCBI Taxonomy" id="47427"/>
    <lineage>
        <taxon>Eukaryota</taxon>
        <taxon>Fungi</taxon>
        <taxon>Dikarya</taxon>
        <taxon>Basidiomycota</taxon>
        <taxon>Agaricomycotina</taxon>
        <taxon>Agaricomycetes</taxon>
        <taxon>Agaricomycetidae</taxon>
        <taxon>Agaricales</taxon>
        <taxon>Marasmiineae</taxon>
        <taxon>Physalacriaceae</taxon>
        <taxon>Armillaria</taxon>
    </lineage>
</organism>
<dbReference type="EMBL" id="KZ293742">
    <property type="protein sequence ID" value="PBK80590.1"/>
    <property type="molecule type" value="Genomic_DNA"/>
</dbReference>
<name>A0A2H3CFG2_ARMGA</name>
<reference evidence="2" key="1">
    <citation type="journal article" date="2017" name="Nat. Ecol. Evol.">
        <title>Genome expansion and lineage-specific genetic innovations in the forest pathogenic fungi Armillaria.</title>
        <authorList>
            <person name="Sipos G."/>
            <person name="Prasanna A.N."/>
            <person name="Walter M.C."/>
            <person name="O'Connor E."/>
            <person name="Balint B."/>
            <person name="Krizsan K."/>
            <person name="Kiss B."/>
            <person name="Hess J."/>
            <person name="Varga T."/>
            <person name="Slot J."/>
            <person name="Riley R."/>
            <person name="Boka B."/>
            <person name="Rigling D."/>
            <person name="Barry K."/>
            <person name="Lee J."/>
            <person name="Mihaltcheva S."/>
            <person name="LaButti K."/>
            <person name="Lipzen A."/>
            <person name="Waldron R."/>
            <person name="Moloney N.M."/>
            <person name="Sperisen C."/>
            <person name="Kredics L."/>
            <person name="Vagvoelgyi C."/>
            <person name="Patrignani A."/>
            <person name="Fitzpatrick D."/>
            <person name="Nagy I."/>
            <person name="Doyle S."/>
            <person name="Anderson J.B."/>
            <person name="Grigoriev I.V."/>
            <person name="Gueldener U."/>
            <person name="Muensterkoetter M."/>
            <person name="Nagy L.G."/>
        </authorList>
    </citation>
    <scope>NUCLEOTIDE SEQUENCE [LARGE SCALE GENOMIC DNA]</scope>
    <source>
        <strain evidence="2">Ar21-2</strain>
    </source>
</reference>
<gene>
    <name evidence="1" type="ORF">ARMGADRAFT_1039886</name>
</gene>
<dbReference type="STRING" id="47427.A0A2H3CFG2"/>
<accession>A0A2H3CFG2</accession>